<dbReference type="InterPro" id="IPR036397">
    <property type="entry name" value="RNaseH_sf"/>
</dbReference>
<evidence type="ECO:0000313" key="1">
    <source>
        <dbReference type="EMBL" id="CCT65840.1"/>
    </source>
</evidence>
<dbReference type="GO" id="GO:0003676">
    <property type="term" value="F:nucleic acid binding"/>
    <property type="evidence" value="ECO:0007669"/>
    <property type="project" value="InterPro"/>
</dbReference>
<dbReference type="GeneID" id="35396300"/>
<gene>
    <name evidence="1" type="ORF">FFUJ_02818</name>
</gene>
<organism evidence="1 2">
    <name type="scientific">Gibberella fujikuroi (strain CBS 195.34 / IMI 58289 / NRRL A-6831)</name>
    <name type="common">Bakanae and foot rot disease fungus</name>
    <name type="synonym">Fusarium fujikuroi</name>
    <dbReference type="NCBI Taxonomy" id="1279085"/>
    <lineage>
        <taxon>Eukaryota</taxon>
        <taxon>Fungi</taxon>
        <taxon>Dikarya</taxon>
        <taxon>Ascomycota</taxon>
        <taxon>Pezizomycotina</taxon>
        <taxon>Sordariomycetes</taxon>
        <taxon>Hypocreomycetidae</taxon>
        <taxon>Hypocreales</taxon>
        <taxon>Nectriaceae</taxon>
        <taxon>Fusarium</taxon>
        <taxon>Fusarium fujikuroi species complex</taxon>
    </lineage>
</organism>
<sequence length="163" mass="18046">MFDGGAAVVLMDTSLGWEQAVLKEIGWQVKGHHGRTGDVELIAIVGALEAAISIVSQQSKSHIRRVAIFSDSRDEAIPRCSEIRHFPIPPLDSLVRQRSHELVQLGVALSLIWVPCHSGIEGNYRAHNIAHRMAKLDPQDLCQSIVSIPRSMDDVVDFGFHHE</sequence>
<protein>
    <submittedName>
        <fullName evidence="1">Uncharacterized protein</fullName>
    </submittedName>
</protein>
<dbReference type="VEuPathDB" id="FungiDB:FFUJ_02818"/>
<dbReference type="InterPro" id="IPR012337">
    <property type="entry name" value="RNaseH-like_sf"/>
</dbReference>
<dbReference type="RefSeq" id="XP_023427921.1">
    <property type="nucleotide sequence ID" value="XM_023574594.1"/>
</dbReference>
<keyword evidence="2" id="KW-1185">Reference proteome</keyword>
<proteinExistence type="predicted"/>
<dbReference type="HOGENOM" id="CLU_1627174_0_0_1"/>
<dbReference type="Gene3D" id="3.30.420.10">
    <property type="entry name" value="Ribonuclease H-like superfamily/Ribonuclease H"/>
    <property type="match status" value="1"/>
</dbReference>
<dbReference type="SUPFAM" id="SSF53098">
    <property type="entry name" value="Ribonuclease H-like"/>
    <property type="match status" value="1"/>
</dbReference>
<name>S0DTS8_GIBF5</name>
<dbReference type="AlphaFoldDB" id="S0DTS8"/>
<dbReference type="EMBL" id="HF679025">
    <property type="protein sequence ID" value="CCT65840.1"/>
    <property type="molecule type" value="Genomic_DNA"/>
</dbReference>
<dbReference type="Proteomes" id="UP000016800">
    <property type="component" value="Chromosome III"/>
</dbReference>
<accession>S0DTS8</accession>
<evidence type="ECO:0000313" key="2">
    <source>
        <dbReference type="Proteomes" id="UP000016800"/>
    </source>
</evidence>
<reference evidence="2" key="1">
    <citation type="journal article" date="2013" name="PLoS Pathog.">
        <title>Deciphering the cryptic genome: genome-wide analyses of the rice pathogen Fusarium fujikuroi reveal complex regulation of secondary metabolism and novel metabolites.</title>
        <authorList>
            <person name="Wiemann P."/>
            <person name="Sieber C.M."/>
            <person name="von Bargen K.W."/>
            <person name="Studt L."/>
            <person name="Niehaus E.M."/>
            <person name="Espino J.J."/>
            <person name="Huss K."/>
            <person name="Michielse C.B."/>
            <person name="Albermann S."/>
            <person name="Wagner D."/>
            <person name="Bergner S.V."/>
            <person name="Connolly L.R."/>
            <person name="Fischer A."/>
            <person name="Reuter G."/>
            <person name="Kleigrewe K."/>
            <person name="Bald T."/>
            <person name="Wingfield B.D."/>
            <person name="Ophir R."/>
            <person name="Freeman S."/>
            <person name="Hippler M."/>
            <person name="Smith K.M."/>
            <person name="Brown D.W."/>
            <person name="Proctor R.H."/>
            <person name="Munsterkotter M."/>
            <person name="Freitag M."/>
            <person name="Humpf H.U."/>
            <person name="Guldener U."/>
            <person name="Tudzynski B."/>
        </authorList>
    </citation>
    <scope>NUCLEOTIDE SEQUENCE [LARGE SCALE GENOMIC DNA]</scope>
    <source>
        <strain evidence="2">CBS 195.34 / IMI 58289 / NRRL A-6831</strain>
    </source>
</reference>